<dbReference type="KEGG" id="ete:ETEE_0914"/>
<dbReference type="AlphaFoldDB" id="A0A076LH23"/>
<protein>
    <submittedName>
        <fullName evidence="1">Uncharacterized protein</fullName>
    </submittedName>
</protein>
<dbReference type="HOGENOM" id="CLU_2105142_0_0_6"/>
<dbReference type="RefSeq" id="WP_045425719.1">
    <property type="nucleotide sequence ID" value="NZ_CP006664.1"/>
</dbReference>
<organism evidence="1 2">
    <name type="scientific">Edwardsiella anguillarum ET080813</name>
    <dbReference type="NCBI Taxonomy" id="667120"/>
    <lineage>
        <taxon>Bacteria</taxon>
        <taxon>Pseudomonadati</taxon>
        <taxon>Pseudomonadota</taxon>
        <taxon>Gammaproteobacteria</taxon>
        <taxon>Enterobacterales</taxon>
        <taxon>Hafniaceae</taxon>
        <taxon>Edwardsiella</taxon>
    </lineage>
</organism>
<proteinExistence type="predicted"/>
<reference evidence="1 2" key="1">
    <citation type="journal article" date="2012" name="PLoS ONE">
        <title>Edwardsiella comparative phylogenomics reveal the new intra/inter-species taxonomic relationships, virulence evolution and niche adaptation mechanisms.</title>
        <authorList>
            <person name="Yang M."/>
            <person name="Lv Y."/>
            <person name="Xiao J."/>
            <person name="Wu H."/>
            <person name="Zheng H."/>
            <person name="Liu Q."/>
            <person name="Zhang Y."/>
            <person name="Wang Q."/>
        </authorList>
    </citation>
    <scope>NUCLEOTIDE SEQUENCE [LARGE SCALE GENOMIC DNA]</scope>
    <source>
        <strain evidence="2">080813</strain>
    </source>
</reference>
<dbReference type="EMBL" id="CP006664">
    <property type="protein sequence ID" value="AIJ07381.1"/>
    <property type="molecule type" value="Genomic_DNA"/>
</dbReference>
<gene>
    <name evidence="1" type="ORF">ETEE_0914</name>
</gene>
<evidence type="ECO:0000313" key="1">
    <source>
        <dbReference type="EMBL" id="AIJ07381.1"/>
    </source>
</evidence>
<evidence type="ECO:0000313" key="2">
    <source>
        <dbReference type="Proteomes" id="UP000028681"/>
    </source>
</evidence>
<dbReference type="Proteomes" id="UP000028681">
    <property type="component" value="Chromosome"/>
</dbReference>
<sequence length="115" mass="13845">MVETFFDSLEEKIKSRGIKETELDDLIAGKLTLIELHLNHLDKKINIKLISDEHINKIRSEPYDYLTSSNGDYKKKLNDLKFNTLELIEENYTEWYFRNSTKYHWMKLKSLLFQK</sequence>
<name>A0A076LH23_9GAMM</name>
<accession>A0A076LH23</accession>
<dbReference type="GeneID" id="33938627"/>